<dbReference type="Proteomes" id="UP000309676">
    <property type="component" value="Unassembled WGS sequence"/>
</dbReference>
<dbReference type="PANTHER" id="PTHR24567">
    <property type="entry name" value="CRP FAMILY TRANSCRIPTIONAL REGULATORY PROTEIN"/>
    <property type="match status" value="1"/>
</dbReference>
<sequence>MLSLLHQVPLFKHLSDDQLTRLSEICSRKGFKAGTVLFREKEPGDVFYIIVSGSVKVFTSNSGGEEKILSVFQAGDNFGELSLIDGKPRSASAQVLEDSMFLTLRGSDFIQLLRALPDMSLTIMQELCRRIRETNDHVYDLTFVDARTRVLKNLIIFANRNGIRSGNTIQIRIALNYDELARMAGVTKSVLMEVVRDLERIHILNATPQGFSLDLSKLRSGGA</sequence>
<dbReference type="InterPro" id="IPR036388">
    <property type="entry name" value="WH-like_DNA-bd_sf"/>
</dbReference>
<dbReference type="InterPro" id="IPR018488">
    <property type="entry name" value="cNMP-bd_CS"/>
</dbReference>
<dbReference type="OrthoDB" id="9810708at2"/>
<dbReference type="InterPro" id="IPR014710">
    <property type="entry name" value="RmlC-like_jellyroll"/>
</dbReference>
<feature type="domain" description="Cyclic nucleotide-binding" evidence="2">
    <location>
        <begin position="10"/>
        <end position="130"/>
    </location>
</feature>
<dbReference type="EMBL" id="VCIW01000002">
    <property type="protein sequence ID" value="TLS53517.1"/>
    <property type="molecule type" value="Genomic_DNA"/>
</dbReference>
<accession>A0A5R9GAM5</accession>
<dbReference type="InterPro" id="IPR036390">
    <property type="entry name" value="WH_DNA-bd_sf"/>
</dbReference>
<dbReference type="PROSITE" id="PS00889">
    <property type="entry name" value="CNMP_BINDING_2"/>
    <property type="match status" value="1"/>
</dbReference>
<dbReference type="RefSeq" id="WP_138192835.1">
    <property type="nucleotide sequence ID" value="NZ_VCIW01000002.1"/>
</dbReference>
<dbReference type="PANTHER" id="PTHR24567:SF74">
    <property type="entry name" value="HTH-TYPE TRANSCRIPTIONAL REGULATOR ARCR"/>
    <property type="match status" value="1"/>
</dbReference>
<dbReference type="SUPFAM" id="SSF51206">
    <property type="entry name" value="cAMP-binding domain-like"/>
    <property type="match status" value="1"/>
</dbReference>
<comment type="caution">
    <text evidence="3">The sequence shown here is derived from an EMBL/GenBank/DDBJ whole genome shotgun (WGS) entry which is preliminary data.</text>
</comment>
<dbReference type="SMART" id="SM00100">
    <property type="entry name" value="cNMP"/>
    <property type="match status" value="1"/>
</dbReference>
<dbReference type="PRINTS" id="PR00103">
    <property type="entry name" value="CAMPKINASE"/>
</dbReference>
<dbReference type="AlphaFoldDB" id="A0A5R9GAM5"/>
<organism evidence="3 4">
    <name type="scientific">Paenibacillus antri</name>
    <dbReference type="NCBI Taxonomy" id="2582848"/>
    <lineage>
        <taxon>Bacteria</taxon>
        <taxon>Bacillati</taxon>
        <taxon>Bacillota</taxon>
        <taxon>Bacilli</taxon>
        <taxon>Bacillales</taxon>
        <taxon>Paenibacillaceae</taxon>
        <taxon>Paenibacillus</taxon>
    </lineage>
</organism>
<proteinExistence type="predicted"/>
<evidence type="ECO:0000256" key="1">
    <source>
        <dbReference type="ARBA" id="ARBA00023159"/>
    </source>
</evidence>
<keyword evidence="4" id="KW-1185">Reference proteome</keyword>
<reference evidence="3 4" key="1">
    <citation type="submission" date="2019-05" db="EMBL/GenBank/DDBJ databases">
        <authorList>
            <person name="Narsing Rao M.P."/>
            <person name="Li W.J."/>
        </authorList>
    </citation>
    <scope>NUCLEOTIDE SEQUENCE [LARGE SCALE GENOMIC DNA]</scope>
    <source>
        <strain evidence="3 4">SYSU_K30003</strain>
    </source>
</reference>
<gene>
    <name evidence="3" type="ORF">FE782_04395</name>
</gene>
<dbReference type="GO" id="GO:0003700">
    <property type="term" value="F:DNA-binding transcription factor activity"/>
    <property type="evidence" value="ECO:0007669"/>
    <property type="project" value="TreeGrafter"/>
</dbReference>
<dbReference type="Pfam" id="PF00027">
    <property type="entry name" value="cNMP_binding"/>
    <property type="match status" value="1"/>
</dbReference>
<dbReference type="Gene3D" id="2.60.120.10">
    <property type="entry name" value="Jelly Rolls"/>
    <property type="match status" value="1"/>
</dbReference>
<dbReference type="Gene3D" id="1.10.10.10">
    <property type="entry name" value="Winged helix-like DNA-binding domain superfamily/Winged helix DNA-binding domain"/>
    <property type="match status" value="1"/>
</dbReference>
<evidence type="ECO:0000259" key="2">
    <source>
        <dbReference type="PROSITE" id="PS50042"/>
    </source>
</evidence>
<keyword evidence="1" id="KW-0010">Activator</keyword>
<dbReference type="GO" id="GO:0005829">
    <property type="term" value="C:cytosol"/>
    <property type="evidence" value="ECO:0007669"/>
    <property type="project" value="TreeGrafter"/>
</dbReference>
<name>A0A5R9GAM5_9BACL</name>
<protein>
    <submittedName>
        <fullName evidence="3">Crp/Fnr family transcriptional regulator</fullName>
    </submittedName>
</protein>
<dbReference type="InterPro" id="IPR000595">
    <property type="entry name" value="cNMP-bd_dom"/>
</dbReference>
<dbReference type="PROSITE" id="PS50042">
    <property type="entry name" value="CNMP_BINDING_3"/>
    <property type="match status" value="1"/>
</dbReference>
<evidence type="ECO:0000313" key="4">
    <source>
        <dbReference type="Proteomes" id="UP000309676"/>
    </source>
</evidence>
<dbReference type="SUPFAM" id="SSF46785">
    <property type="entry name" value="Winged helix' DNA-binding domain"/>
    <property type="match status" value="1"/>
</dbReference>
<dbReference type="InterPro" id="IPR050397">
    <property type="entry name" value="Env_Response_Regulators"/>
</dbReference>
<dbReference type="CDD" id="cd00038">
    <property type="entry name" value="CAP_ED"/>
    <property type="match status" value="1"/>
</dbReference>
<evidence type="ECO:0000313" key="3">
    <source>
        <dbReference type="EMBL" id="TLS53517.1"/>
    </source>
</evidence>
<dbReference type="InterPro" id="IPR018490">
    <property type="entry name" value="cNMP-bd_dom_sf"/>
</dbReference>